<dbReference type="NCBIfam" id="TIGR03950">
    <property type="entry name" value="sidero_Fe_reduc"/>
    <property type="match status" value="1"/>
</dbReference>
<evidence type="ECO:0008006" key="3">
    <source>
        <dbReference type="Google" id="ProtNLM"/>
    </source>
</evidence>
<organism evidence="1 2">
    <name type="scientific">Shewanella japonica</name>
    <dbReference type="NCBI Taxonomy" id="93973"/>
    <lineage>
        <taxon>Bacteria</taxon>
        <taxon>Pseudomonadati</taxon>
        <taxon>Pseudomonadota</taxon>
        <taxon>Gammaproteobacteria</taxon>
        <taxon>Alteromonadales</taxon>
        <taxon>Shewanellaceae</taxon>
        <taxon>Shewanella</taxon>
    </lineage>
</organism>
<protein>
    <recommendedName>
        <fullName evidence="3">Siderophore ferric iron reductase</fullName>
    </recommendedName>
</protein>
<dbReference type="InterPro" id="IPR023998">
    <property type="entry name" value="FCR-like"/>
</dbReference>
<accession>A0ABN4YPN8</accession>
<evidence type="ECO:0000313" key="2">
    <source>
        <dbReference type="Proteomes" id="UP000191820"/>
    </source>
</evidence>
<name>A0ABN4YPN8_9GAMM</name>
<dbReference type="Proteomes" id="UP000191820">
    <property type="component" value="Chromosome"/>
</dbReference>
<dbReference type="RefSeq" id="WP_080917070.1">
    <property type="nucleotide sequence ID" value="NZ_CP020472.1"/>
</dbReference>
<reference evidence="1 2" key="1">
    <citation type="submission" date="2017-03" db="EMBL/GenBank/DDBJ databases">
        <title>Genome sequencing of Shewanella japonica KCTC 22435.</title>
        <authorList>
            <person name="Kim K.M."/>
        </authorList>
    </citation>
    <scope>NUCLEOTIDE SEQUENCE [LARGE SCALE GENOMIC DNA]</scope>
    <source>
        <strain evidence="1 2">KCTC 22435</strain>
    </source>
</reference>
<dbReference type="EMBL" id="CP020472">
    <property type="protein sequence ID" value="ARD24105.1"/>
    <property type="molecule type" value="Genomic_DNA"/>
</dbReference>
<evidence type="ECO:0000313" key="1">
    <source>
        <dbReference type="EMBL" id="ARD24105.1"/>
    </source>
</evidence>
<proteinExistence type="predicted"/>
<keyword evidence="2" id="KW-1185">Reference proteome</keyword>
<sequence>MSLAVFNDIYQQCEQISPYLKGEILVSDRPDSSLISYHGSNLANIRSLYQSIKLQSPEAGQAYWLTRSWDLLTWQPLYVAITAIYHCQVLPDLCNMSQRHQDGVVAGFCFSCTDCDTGEYHQLVSVAGQQLLTIFEHFRQELDQSVRCRPRFVEHLIADALLSRLLLLQQTNPEFSATFIRQQAVLWLDALSLSDEHITKIQLSPITNQLVFTRSSCCSVYKTVTGQKCANCPKLKQKSV</sequence>
<gene>
    <name evidence="1" type="ORF">SJ2017_3873</name>
</gene>